<name>A0A0A9E069_ARUDO</name>
<organism evidence="2">
    <name type="scientific">Arundo donax</name>
    <name type="common">Giant reed</name>
    <name type="synonym">Donax arundinaceus</name>
    <dbReference type="NCBI Taxonomy" id="35708"/>
    <lineage>
        <taxon>Eukaryota</taxon>
        <taxon>Viridiplantae</taxon>
        <taxon>Streptophyta</taxon>
        <taxon>Embryophyta</taxon>
        <taxon>Tracheophyta</taxon>
        <taxon>Spermatophyta</taxon>
        <taxon>Magnoliopsida</taxon>
        <taxon>Liliopsida</taxon>
        <taxon>Poales</taxon>
        <taxon>Poaceae</taxon>
        <taxon>PACMAD clade</taxon>
        <taxon>Arundinoideae</taxon>
        <taxon>Arundineae</taxon>
        <taxon>Arundo</taxon>
    </lineage>
</organism>
<keyword evidence="1" id="KW-0812">Transmembrane</keyword>
<keyword evidence="1" id="KW-0472">Membrane</keyword>
<dbReference type="EMBL" id="GBRH01206575">
    <property type="protein sequence ID" value="JAD91320.1"/>
    <property type="molecule type" value="Transcribed_RNA"/>
</dbReference>
<keyword evidence="1" id="KW-1133">Transmembrane helix</keyword>
<accession>A0A0A9E069</accession>
<reference evidence="2" key="2">
    <citation type="journal article" date="2015" name="Data Brief">
        <title>Shoot transcriptome of the giant reed, Arundo donax.</title>
        <authorList>
            <person name="Barrero R.A."/>
            <person name="Guerrero F.D."/>
            <person name="Moolhuijzen P."/>
            <person name="Goolsby J.A."/>
            <person name="Tidwell J."/>
            <person name="Bellgard S.E."/>
            <person name="Bellgard M.I."/>
        </authorList>
    </citation>
    <scope>NUCLEOTIDE SEQUENCE</scope>
    <source>
        <tissue evidence="2">Shoot tissue taken approximately 20 cm above the soil surface</tissue>
    </source>
</reference>
<evidence type="ECO:0000256" key="1">
    <source>
        <dbReference type="SAM" id="Phobius"/>
    </source>
</evidence>
<reference evidence="2" key="1">
    <citation type="submission" date="2014-09" db="EMBL/GenBank/DDBJ databases">
        <authorList>
            <person name="Magalhaes I.L.F."/>
            <person name="Oliveira U."/>
            <person name="Santos F.R."/>
            <person name="Vidigal T.H.D.A."/>
            <person name="Brescovit A.D."/>
            <person name="Santos A.J."/>
        </authorList>
    </citation>
    <scope>NUCLEOTIDE SEQUENCE</scope>
    <source>
        <tissue evidence="2">Shoot tissue taken approximately 20 cm above the soil surface</tissue>
    </source>
</reference>
<feature type="transmembrane region" description="Helical" evidence="1">
    <location>
        <begin position="6"/>
        <end position="32"/>
    </location>
</feature>
<evidence type="ECO:0000313" key="2">
    <source>
        <dbReference type="EMBL" id="JAD91320.1"/>
    </source>
</evidence>
<sequence>MSFSAFSFSALVIFIFSSSYILRISLIAWSFLRDSSFKCLDSSICLPSSMRSYCFFASISWHSVAASDASTCSFCSSKVFSLSTEQLYSWCSSSRTLRRWLT</sequence>
<protein>
    <submittedName>
        <fullName evidence="2">Uncharacterized protein</fullName>
    </submittedName>
</protein>
<dbReference type="AlphaFoldDB" id="A0A0A9E069"/>
<proteinExistence type="predicted"/>